<accession>A0A3P5Z0L2</accession>
<gene>
    <name evidence="2" type="ORF">BRAA06T25270Z</name>
    <name evidence="1" type="ORF">BRAPAZ1V2_A06P23170.2</name>
</gene>
<dbReference type="EMBL" id="LR031569">
    <property type="protein sequence ID" value="VDC66730.1"/>
    <property type="molecule type" value="Genomic_DNA"/>
</dbReference>
<reference evidence="2" key="1">
    <citation type="submission" date="2018-11" db="EMBL/GenBank/DDBJ databases">
        <authorList>
            <consortium name="Genoscope - CEA"/>
            <person name="William W."/>
        </authorList>
    </citation>
    <scope>NUCLEOTIDE SEQUENCE</scope>
</reference>
<proteinExistence type="predicted"/>
<evidence type="ECO:0000313" key="1">
    <source>
        <dbReference type="EMBL" id="CAG7870077.1"/>
    </source>
</evidence>
<protein>
    <submittedName>
        <fullName evidence="1">Uncharacterized protein</fullName>
    </submittedName>
</protein>
<dbReference type="Proteomes" id="UP000694005">
    <property type="component" value="Chromosome A06"/>
</dbReference>
<dbReference type="AlphaFoldDB" id="A0A3P5Z0L2"/>
<organism evidence="2">
    <name type="scientific">Brassica campestris</name>
    <name type="common">Field mustard</name>
    <dbReference type="NCBI Taxonomy" id="3711"/>
    <lineage>
        <taxon>Eukaryota</taxon>
        <taxon>Viridiplantae</taxon>
        <taxon>Streptophyta</taxon>
        <taxon>Embryophyta</taxon>
        <taxon>Tracheophyta</taxon>
        <taxon>Spermatophyta</taxon>
        <taxon>Magnoliopsida</taxon>
        <taxon>eudicotyledons</taxon>
        <taxon>Gunneridae</taxon>
        <taxon>Pentapetalae</taxon>
        <taxon>rosids</taxon>
        <taxon>malvids</taxon>
        <taxon>Brassicales</taxon>
        <taxon>Brassicaceae</taxon>
        <taxon>Brassiceae</taxon>
        <taxon>Brassica</taxon>
    </lineage>
</organism>
<dbReference type="Gramene" id="A06p23170.2_BraZ1">
    <property type="protein sequence ID" value="A06p23170.2_BraZ1.CDS"/>
    <property type="gene ID" value="A06g23170.2_BraZ1"/>
</dbReference>
<sequence length="78" mass="8588">MWSLTTLERASYCRINEVTAVFIGGQQLSNHFSFLNDEDLFASLRNMSFSANDACLDLEKPGYRGGGGGDGYWFPLAG</sequence>
<name>A0A3P5Z0L2_BRACM</name>
<evidence type="ECO:0000313" key="2">
    <source>
        <dbReference type="EMBL" id="VDC66730.1"/>
    </source>
</evidence>
<dbReference type="EMBL" id="LS974622">
    <property type="protein sequence ID" value="CAG7870077.1"/>
    <property type="molecule type" value="Genomic_DNA"/>
</dbReference>